<dbReference type="OMA" id="IQAQHAP"/>
<dbReference type="Gene3D" id="3.80.10.10">
    <property type="entry name" value="Ribonuclease Inhibitor"/>
    <property type="match status" value="4"/>
</dbReference>
<dbReference type="GO" id="GO:0031146">
    <property type="term" value="P:SCF-dependent proteasomal ubiquitin-dependent protein catabolic process"/>
    <property type="evidence" value="ECO:0000318"/>
    <property type="project" value="GO_Central"/>
</dbReference>
<organism evidence="1 2">
    <name type="scientific">Helianthus annuus</name>
    <name type="common">Common sunflower</name>
    <dbReference type="NCBI Taxonomy" id="4232"/>
    <lineage>
        <taxon>Eukaryota</taxon>
        <taxon>Viridiplantae</taxon>
        <taxon>Streptophyta</taxon>
        <taxon>Embryophyta</taxon>
        <taxon>Tracheophyta</taxon>
        <taxon>Spermatophyta</taxon>
        <taxon>Magnoliopsida</taxon>
        <taxon>eudicotyledons</taxon>
        <taxon>Gunneridae</taxon>
        <taxon>Pentapetalae</taxon>
        <taxon>asterids</taxon>
        <taxon>campanulids</taxon>
        <taxon>Asterales</taxon>
        <taxon>Asteraceae</taxon>
        <taxon>Asteroideae</taxon>
        <taxon>Heliantheae alliance</taxon>
        <taxon>Heliantheae</taxon>
        <taxon>Helianthus</taxon>
    </lineage>
</organism>
<dbReference type="InterPro" id="IPR001611">
    <property type="entry name" value="Leu-rich_rpt"/>
</dbReference>
<proteinExistence type="predicted"/>
<reference evidence="2" key="1">
    <citation type="journal article" date="2017" name="Nature">
        <title>The sunflower genome provides insights into oil metabolism, flowering and Asterid evolution.</title>
        <authorList>
            <person name="Badouin H."/>
            <person name="Gouzy J."/>
            <person name="Grassa C.J."/>
            <person name="Murat F."/>
            <person name="Staton S.E."/>
            <person name="Cottret L."/>
            <person name="Lelandais-Briere C."/>
            <person name="Owens G.L."/>
            <person name="Carrere S."/>
            <person name="Mayjonade B."/>
            <person name="Legrand L."/>
            <person name="Gill N."/>
            <person name="Kane N.C."/>
            <person name="Bowers J.E."/>
            <person name="Hubner S."/>
            <person name="Bellec A."/>
            <person name="Berard A."/>
            <person name="Berges H."/>
            <person name="Blanchet N."/>
            <person name="Boniface M.C."/>
            <person name="Brunel D."/>
            <person name="Catrice O."/>
            <person name="Chaidir N."/>
            <person name="Claudel C."/>
            <person name="Donnadieu C."/>
            <person name="Faraut T."/>
            <person name="Fievet G."/>
            <person name="Helmstetter N."/>
            <person name="King M."/>
            <person name="Knapp S.J."/>
            <person name="Lai Z."/>
            <person name="Le Paslier M.C."/>
            <person name="Lippi Y."/>
            <person name="Lorenzon L."/>
            <person name="Mandel J.R."/>
            <person name="Marage G."/>
            <person name="Marchand G."/>
            <person name="Marquand E."/>
            <person name="Bret-Mestries E."/>
            <person name="Morien E."/>
            <person name="Nambeesan S."/>
            <person name="Nguyen T."/>
            <person name="Pegot-Espagnet P."/>
            <person name="Pouilly N."/>
            <person name="Raftis F."/>
            <person name="Sallet E."/>
            <person name="Schiex T."/>
            <person name="Thomas J."/>
            <person name="Vandecasteele C."/>
            <person name="Vares D."/>
            <person name="Vear F."/>
            <person name="Vautrin S."/>
            <person name="Crespi M."/>
            <person name="Mangin B."/>
            <person name="Burke J.M."/>
            <person name="Salse J."/>
            <person name="Munos S."/>
            <person name="Vincourt P."/>
            <person name="Rieseberg L.H."/>
            <person name="Langlade N.B."/>
        </authorList>
    </citation>
    <scope>NUCLEOTIDE SEQUENCE [LARGE SCALE GENOMIC DNA]</scope>
    <source>
        <strain evidence="2">cv. SF193</strain>
    </source>
</reference>
<dbReference type="EMBL" id="CM007898">
    <property type="protein sequence ID" value="OTG16745.1"/>
    <property type="molecule type" value="Genomic_DNA"/>
</dbReference>
<dbReference type="FunFam" id="3.80.10.10:FF:000277">
    <property type="entry name" value="Leucine-rich repeat family protein"/>
    <property type="match status" value="1"/>
</dbReference>
<name>A0A251U053_HELAN</name>
<dbReference type="InterPro" id="IPR006553">
    <property type="entry name" value="Leu-rich_rpt_Cys-con_subtyp"/>
</dbReference>
<dbReference type="Pfam" id="PF13516">
    <property type="entry name" value="LRR_6"/>
    <property type="match status" value="7"/>
</dbReference>
<dbReference type="AlphaFoldDB" id="A0A251U053"/>
<dbReference type="SMART" id="SM00367">
    <property type="entry name" value="LRR_CC"/>
    <property type="match status" value="6"/>
</dbReference>
<evidence type="ECO:0000313" key="2">
    <source>
        <dbReference type="Proteomes" id="UP000215914"/>
    </source>
</evidence>
<dbReference type="SUPFAM" id="SSF52047">
    <property type="entry name" value="RNI-like"/>
    <property type="match status" value="1"/>
</dbReference>
<protein>
    <submittedName>
        <fullName evidence="1">Putative leucine-rich repeat domain, L domain-like protein</fullName>
    </submittedName>
</protein>
<evidence type="ECO:0000313" key="1">
    <source>
        <dbReference type="EMBL" id="OTG16745.1"/>
    </source>
</evidence>
<dbReference type="Proteomes" id="UP000215914">
    <property type="component" value="Chromosome 9"/>
</dbReference>
<dbReference type="PANTHER" id="PTHR13318:SF279">
    <property type="entry name" value="LEUCINE-RICH REPEAT DOMAIN SUPERFAMILY"/>
    <property type="match status" value="1"/>
</dbReference>
<dbReference type="InParanoid" id="A0A251U053"/>
<dbReference type="InterPro" id="IPR032675">
    <property type="entry name" value="LRR_dom_sf"/>
</dbReference>
<gene>
    <name evidence="1" type="ORF">HannXRQ_Chr09g0274781</name>
</gene>
<dbReference type="PANTHER" id="PTHR13318">
    <property type="entry name" value="PARTNER OF PAIRED, ISOFORM B-RELATED"/>
    <property type="match status" value="1"/>
</dbReference>
<sequence length="517" mass="56616">MGGSSSRNRSAPVREHRGIYRRYSRNGSSKWQATFDDKDGKAICPSLMELCTYKICQQVHQYDTFSMLPGDISQLIFDESVYSRRLTWNNLEAFRGCVLHDIDLGEYPGVDDSWMEAIFSHGSTLLSADLSGSNVTDCGLVHIKKCVNVEALNLNFCDQISDVGLDHIKGLLNLTTLSLKRNKNITAEGMSALSGLVNLLNLDLERCTSIYGGLVHLRCLSKLQALNLNCCNCITDADMEPLSELTNLKELQLSSTKVTDHGVVFLKGLHKLALLNMELCCVTAACLDSLSAIEGLLHLNLSRCNMTGDGCNKFSSKSSIFTALFMLFPLKMFGLKGLKSLNLGFNDISDDVLVHLKGLINLESLNLDSCIIRDNGLVHLAGGLYFCSLYKFCLHRLKCLELSDTLVGSNGLRHLSGLVNLESLNLSFTAITDGGLKHLCGLSTLKSLNLDVRQITDTGLEALTNFKNLQSLEICGGGLTDAGVANIKDLRSLMLLNLSQNYCLTDASLELIAGMFI</sequence>
<accession>A0A251U053</accession>
<dbReference type="GO" id="GO:0019005">
    <property type="term" value="C:SCF ubiquitin ligase complex"/>
    <property type="evidence" value="ECO:0000318"/>
    <property type="project" value="GO_Central"/>
</dbReference>
<keyword evidence="2" id="KW-1185">Reference proteome</keyword>